<feature type="domain" description="N-end rule aminoacyl transferase C-terminal" evidence="1">
    <location>
        <begin position="86"/>
        <end position="199"/>
    </location>
</feature>
<gene>
    <name evidence="2" type="ORF">CRP01_00215</name>
</gene>
<evidence type="ECO:0000313" key="2">
    <source>
        <dbReference type="EMBL" id="PHN08696.1"/>
    </source>
</evidence>
<dbReference type="InterPro" id="IPR016181">
    <property type="entry name" value="Acyl_CoA_acyltransferase"/>
</dbReference>
<comment type="caution">
    <text evidence="2">The sequence shown here is derived from an EMBL/GenBank/DDBJ whole genome shotgun (WGS) entry which is preliminary data.</text>
</comment>
<evidence type="ECO:0000313" key="3">
    <source>
        <dbReference type="Proteomes" id="UP000223913"/>
    </source>
</evidence>
<dbReference type="GO" id="GO:0004057">
    <property type="term" value="F:arginyl-tRNA--protein transferase activity"/>
    <property type="evidence" value="ECO:0007669"/>
    <property type="project" value="InterPro"/>
</dbReference>
<keyword evidence="3" id="KW-1185">Reference proteome</keyword>
<organism evidence="2 3">
    <name type="scientific">Flavilitoribacter nigricans (strain ATCC 23147 / DSM 23189 / NBRC 102662 / NCIMB 1420 / SS-2)</name>
    <name type="common">Lewinella nigricans</name>
    <dbReference type="NCBI Taxonomy" id="1122177"/>
    <lineage>
        <taxon>Bacteria</taxon>
        <taxon>Pseudomonadati</taxon>
        <taxon>Bacteroidota</taxon>
        <taxon>Saprospiria</taxon>
        <taxon>Saprospirales</taxon>
        <taxon>Lewinellaceae</taxon>
        <taxon>Flavilitoribacter</taxon>
    </lineage>
</organism>
<reference evidence="2 3" key="1">
    <citation type="submission" date="2017-10" db="EMBL/GenBank/DDBJ databases">
        <title>The draft genome sequence of Lewinella nigricans NBRC 102662.</title>
        <authorList>
            <person name="Wang K."/>
        </authorList>
    </citation>
    <scope>NUCLEOTIDE SEQUENCE [LARGE SCALE GENOMIC DNA]</scope>
    <source>
        <strain evidence="2 3">NBRC 102662</strain>
    </source>
</reference>
<protein>
    <submittedName>
        <fullName evidence="2">Arginine-tRNA-protein transferase</fullName>
    </submittedName>
</protein>
<dbReference type="InterPro" id="IPR007472">
    <property type="entry name" value="N-end_Aminoacyl_Trfase_C"/>
</dbReference>
<dbReference type="OrthoDB" id="9782022at2"/>
<dbReference type="Proteomes" id="UP000223913">
    <property type="component" value="Unassembled WGS sequence"/>
</dbReference>
<dbReference type="SUPFAM" id="SSF55729">
    <property type="entry name" value="Acyl-CoA N-acyltransferases (Nat)"/>
    <property type="match status" value="1"/>
</dbReference>
<keyword evidence="2" id="KW-0808">Transferase</keyword>
<name>A0A2D0NJZ6_FLAN2</name>
<dbReference type="Pfam" id="PF04377">
    <property type="entry name" value="ATE_C"/>
    <property type="match status" value="1"/>
</dbReference>
<sequence>MFADKHYPSENLAPEALDAYLAKGWYRMGQTIFTTHFLCFQQHFYSAIWVRLDLEEYNFRKSIRKIMRRNNREFRHVFRSGKIDREKERLYQRYRRSFSGMLAPSLKDSLLDGEEKNIYHSIEVSIYDGDRLIAFSFFDLGKNSSASILGVYDPEYDRYSLGFYTMLLELQYCMDLGLKYYYPGYVVPGYPRFDYKLRIGEVDYYDLYSNTWLPFTELQPEDIPITRMEQELSNLKRMLNKYNIPSQLKYYPLFESNLFGFWQAPYFDYPILLHCFPQKVANRFIMGVYDVRNQCFHLLQCSLLEDFQFFFNESYIQSFDPRRFFTELLVINRYIKTADSAKEIVEFILENVRVRNAED</sequence>
<evidence type="ECO:0000259" key="1">
    <source>
        <dbReference type="Pfam" id="PF04377"/>
    </source>
</evidence>
<proteinExistence type="predicted"/>
<dbReference type="EMBL" id="PDUD01000001">
    <property type="protein sequence ID" value="PHN08696.1"/>
    <property type="molecule type" value="Genomic_DNA"/>
</dbReference>
<accession>A0A2D0NJZ6</accession>
<dbReference type="AlphaFoldDB" id="A0A2D0NJZ6"/>